<dbReference type="InterPro" id="IPR000835">
    <property type="entry name" value="HTH_MarR-typ"/>
</dbReference>
<accession>A0A6I2FC22</accession>
<dbReference type="InterPro" id="IPR036390">
    <property type="entry name" value="WH_DNA-bd_sf"/>
</dbReference>
<dbReference type="InterPro" id="IPR036388">
    <property type="entry name" value="WH-like_DNA-bd_sf"/>
</dbReference>
<evidence type="ECO:0000313" key="3">
    <source>
        <dbReference type="Proteomes" id="UP000431080"/>
    </source>
</evidence>
<sequence length="150" mass="16597">MPRMVDELAARFAQRPTWRLSTLAHRSHQLLAAAFAERGRRGHDFRVLAALDEFGELHQAAIGRHAGLDPSDVTQTVRDLEAAGDLTRRPSSDDRRRMVIAITPAGRRTLEELDAAIDEAEAALFAPLSEPQRGRLRTTLAALTDARDLP</sequence>
<comment type="caution">
    <text evidence="2">The sequence shown here is derived from an EMBL/GenBank/DDBJ whole genome shotgun (WGS) entry which is preliminary data.</text>
</comment>
<reference evidence="2 3" key="1">
    <citation type="submission" date="2019-10" db="EMBL/GenBank/DDBJ databases">
        <authorList>
            <person name="Nie G."/>
            <person name="Ming H."/>
            <person name="Yi B."/>
        </authorList>
    </citation>
    <scope>NUCLEOTIDE SEQUENCE [LARGE SCALE GENOMIC DNA]</scope>
    <source>
        <strain evidence="2 3">CFH 90414</strain>
    </source>
</reference>
<dbReference type="PANTHER" id="PTHR33164">
    <property type="entry name" value="TRANSCRIPTIONAL REGULATOR, MARR FAMILY"/>
    <property type="match status" value="1"/>
</dbReference>
<dbReference type="PROSITE" id="PS50995">
    <property type="entry name" value="HTH_MARR_2"/>
    <property type="match status" value="1"/>
</dbReference>
<evidence type="ECO:0000313" key="2">
    <source>
        <dbReference type="EMBL" id="MRG60240.1"/>
    </source>
</evidence>
<protein>
    <submittedName>
        <fullName evidence="2">MarR family transcriptional regulator</fullName>
    </submittedName>
</protein>
<dbReference type="InterPro" id="IPR039422">
    <property type="entry name" value="MarR/SlyA-like"/>
</dbReference>
<evidence type="ECO:0000259" key="1">
    <source>
        <dbReference type="PROSITE" id="PS50995"/>
    </source>
</evidence>
<dbReference type="Proteomes" id="UP000431080">
    <property type="component" value="Unassembled WGS sequence"/>
</dbReference>
<dbReference type="PANTHER" id="PTHR33164:SF43">
    <property type="entry name" value="HTH-TYPE TRANSCRIPTIONAL REPRESSOR YETL"/>
    <property type="match status" value="1"/>
</dbReference>
<dbReference type="Pfam" id="PF12802">
    <property type="entry name" value="MarR_2"/>
    <property type="match status" value="1"/>
</dbReference>
<feature type="domain" description="HTH marR-type" evidence="1">
    <location>
        <begin position="1"/>
        <end position="145"/>
    </location>
</feature>
<dbReference type="Gene3D" id="1.10.10.10">
    <property type="entry name" value="Winged helix-like DNA-binding domain superfamily/Winged helix DNA-binding domain"/>
    <property type="match status" value="1"/>
</dbReference>
<keyword evidence="3" id="KW-1185">Reference proteome</keyword>
<name>A0A6I2FC22_9MICO</name>
<dbReference type="GO" id="GO:0003700">
    <property type="term" value="F:DNA-binding transcription factor activity"/>
    <property type="evidence" value="ECO:0007669"/>
    <property type="project" value="InterPro"/>
</dbReference>
<proteinExistence type="predicted"/>
<dbReference type="SMART" id="SM00347">
    <property type="entry name" value="HTH_MARR"/>
    <property type="match status" value="1"/>
</dbReference>
<dbReference type="EMBL" id="WJIF01000005">
    <property type="protein sequence ID" value="MRG60240.1"/>
    <property type="molecule type" value="Genomic_DNA"/>
</dbReference>
<dbReference type="GO" id="GO:0006950">
    <property type="term" value="P:response to stress"/>
    <property type="evidence" value="ECO:0007669"/>
    <property type="project" value="TreeGrafter"/>
</dbReference>
<dbReference type="SUPFAM" id="SSF46785">
    <property type="entry name" value="Winged helix' DNA-binding domain"/>
    <property type="match status" value="1"/>
</dbReference>
<gene>
    <name evidence="2" type="ORF">GE115_10225</name>
</gene>
<dbReference type="AlphaFoldDB" id="A0A6I2FC22"/>
<organism evidence="2 3">
    <name type="scientific">Agromyces agglutinans</name>
    <dbReference type="NCBI Taxonomy" id="2662258"/>
    <lineage>
        <taxon>Bacteria</taxon>
        <taxon>Bacillati</taxon>
        <taxon>Actinomycetota</taxon>
        <taxon>Actinomycetes</taxon>
        <taxon>Micrococcales</taxon>
        <taxon>Microbacteriaceae</taxon>
        <taxon>Agromyces</taxon>
    </lineage>
</organism>